<name>A0A0N5D5Q7_THECL</name>
<evidence type="ECO:0000313" key="1">
    <source>
        <dbReference type="EMBL" id="VDN05887.1"/>
    </source>
</evidence>
<reference evidence="3" key="1">
    <citation type="submission" date="2017-02" db="UniProtKB">
        <authorList>
            <consortium name="WormBaseParasite"/>
        </authorList>
    </citation>
    <scope>IDENTIFICATION</scope>
</reference>
<evidence type="ECO:0000313" key="2">
    <source>
        <dbReference type="Proteomes" id="UP000276776"/>
    </source>
</evidence>
<reference evidence="1 2" key="2">
    <citation type="submission" date="2018-11" db="EMBL/GenBank/DDBJ databases">
        <authorList>
            <consortium name="Pathogen Informatics"/>
        </authorList>
    </citation>
    <scope>NUCLEOTIDE SEQUENCE [LARGE SCALE GENOMIC DNA]</scope>
</reference>
<dbReference type="Proteomes" id="UP000276776">
    <property type="component" value="Unassembled WGS sequence"/>
</dbReference>
<dbReference type="WBParaSite" id="TCLT_0000834701-mRNA-1">
    <property type="protein sequence ID" value="TCLT_0000834701-mRNA-1"/>
    <property type="gene ID" value="TCLT_0000834701"/>
</dbReference>
<proteinExistence type="predicted"/>
<accession>A0A0N5D5Q7</accession>
<keyword evidence="2" id="KW-1185">Reference proteome</keyword>
<protein>
    <submittedName>
        <fullName evidence="1 3">Uncharacterized protein</fullName>
    </submittedName>
</protein>
<evidence type="ECO:0000313" key="3">
    <source>
        <dbReference type="WBParaSite" id="TCLT_0000834701-mRNA-1"/>
    </source>
</evidence>
<organism evidence="3">
    <name type="scientific">Thelazia callipaeda</name>
    <name type="common">Oriental eyeworm</name>
    <name type="synonym">Parasitic nematode</name>
    <dbReference type="NCBI Taxonomy" id="103827"/>
    <lineage>
        <taxon>Eukaryota</taxon>
        <taxon>Metazoa</taxon>
        <taxon>Ecdysozoa</taxon>
        <taxon>Nematoda</taxon>
        <taxon>Chromadorea</taxon>
        <taxon>Rhabditida</taxon>
        <taxon>Spirurina</taxon>
        <taxon>Spiruromorpha</taxon>
        <taxon>Thelazioidea</taxon>
        <taxon>Thelaziidae</taxon>
        <taxon>Thelazia</taxon>
    </lineage>
</organism>
<dbReference type="EMBL" id="UYYF01004616">
    <property type="protein sequence ID" value="VDN05887.1"/>
    <property type="molecule type" value="Genomic_DNA"/>
</dbReference>
<dbReference type="AlphaFoldDB" id="A0A0N5D5Q7"/>
<gene>
    <name evidence="1" type="ORF">TCLT_LOCUS8336</name>
</gene>
<sequence length="75" mass="8340">MHLQDSYTSTGLWTGRIAAEKGSGNPPMCQPSSATTRFMHGLVKLGSISDTHRDLRWKFHGYGLKAFPHTRSHSV</sequence>